<feature type="domain" description="O-methyltransferase dimerisation" evidence="5">
    <location>
        <begin position="91"/>
        <end position="166"/>
    </location>
</feature>
<dbReference type="SUPFAM" id="SSF53335">
    <property type="entry name" value="S-adenosyl-L-methionine-dependent methyltransferases"/>
    <property type="match status" value="1"/>
</dbReference>
<sequence>MESTLETLNDHLASALTILRGGLNEELHTRLHNQEKGVLPDKELAELSFKTIDLLHSIEQLLEPGQLALADHFFGKHGKINMLFGDTNLVFLSGYMNTKCLCAAVELQIPDILREHSPLSVEDLASKSGARSDRLEQILNVLQNNGIFTYRDGKYSNNHTSMLLLRDHWTQWHNWIALYGNQFYDMSRGIPGSIRKEARRNPAQIEYDTDKDMFTYFREHGWVGQLHRTLGGGATAQSPGIVADYQWEEISGETIIDVGGGGGALIALLLRAYPTMRGGIYDLPHVIDHTVPFFHTNDGQFSDLSDRVPKENLIGGDFFDHIPPSRVYTMKWTLHDWRDADAIAILRNIRKAIISAPISRLIVLESVRAEGRSARLSRYADLNMMVAANGLERNADSWKYLAEQSGWRIEAIHHLRNAWPCAIDMRPC</sequence>
<proteinExistence type="predicted"/>
<reference evidence="6" key="1">
    <citation type="journal article" date="2020" name="ChemBioChem">
        <title>Fungal Epithiodiketopiperazines Carrying alpha,beta-Polysulfide Bridges from Penicillium steckii YE, and Their Chemical Interconversion.</title>
        <authorList>
            <person name="Jiang G."/>
            <person name="Zhang P."/>
            <person name="Ratnayake R."/>
            <person name="Yang G."/>
            <person name="Zhang Y."/>
            <person name="Zuo R."/>
            <person name="Powell M."/>
            <person name="Huguet-Tapia J.C."/>
            <person name="Abboud K.A."/>
            <person name="Dang L.H."/>
            <person name="Teplitski M."/>
            <person name="Paul V."/>
            <person name="Xiao R."/>
            <person name="Ahammad K.H."/>
            <person name="Zaman U."/>
            <person name="Hu Z."/>
            <person name="Cao S."/>
            <person name="Luesch H."/>
            <person name="Ding Y."/>
        </authorList>
    </citation>
    <scope>NUCLEOTIDE SEQUENCE</scope>
    <source>
        <strain evidence="6">YE</strain>
    </source>
</reference>
<dbReference type="InterPro" id="IPR036388">
    <property type="entry name" value="WH-like_DNA-bd_sf"/>
</dbReference>
<dbReference type="PANTHER" id="PTHR43712:SF2">
    <property type="entry name" value="O-METHYLTRANSFERASE CICE"/>
    <property type="match status" value="1"/>
</dbReference>
<evidence type="ECO:0000256" key="3">
    <source>
        <dbReference type="ARBA" id="ARBA00022691"/>
    </source>
</evidence>
<dbReference type="InterPro" id="IPR016461">
    <property type="entry name" value="COMT-like"/>
</dbReference>
<dbReference type="GO" id="GO:0044550">
    <property type="term" value="P:secondary metabolite biosynthetic process"/>
    <property type="evidence" value="ECO:0007669"/>
    <property type="project" value="UniProtKB-ARBA"/>
</dbReference>
<evidence type="ECO:0000259" key="5">
    <source>
        <dbReference type="Pfam" id="PF08100"/>
    </source>
</evidence>
<dbReference type="AlphaFoldDB" id="A0A7T1X1Z9"/>
<dbReference type="Gene3D" id="3.40.50.150">
    <property type="entry name" value="Vaccinia Virus protein VP39"/>
    <property type="match status" value="1"/>
</dbReference>
<dbReference type="InterPro" id="IPR012967">
    <property type="entry name" value="COMT_dimerisation"/>
</dbReference>
<dbReference type="GO" id="GO:0032259">
    <property type="term" value="P:methylation"/>
    <property type="evidence" value="ECO:0007669"/>
    <property type="project" value="UniProtKB-KW"/>
</dbReference>
<dbReference type="Pfam" id="PF08100">
    <property type="entry name" value="Dimerisation"/>
    <property type="match status" value="1"/>
</dbReference>
<keyword evidence="2" id="KW-0808">Transferase</keyword>
<dbReference type="PANTHER" id="PTHR43712">
    <property type="entry name" value="PUTATIVE (AFU_ORTHOLOGUE AFUA_4G14580)-RELATED"/>
    <property type="match status" value="1"/>
</dbReference>
<dbReference type="SUPFAM" id="SSF46785">
    <property type="entry name" value="Winged helix' DNA-binding domain"/>
    <property type="match status" value="1"/>
</dbReference>
<evidence type="ECO:0000313" key="6">
    <source>
        <dbReference type="EMBL" id="QPP19383.1"/>
    </source>
</evidence>
<dbReference type="InterPro" id="IPR001077">
    <property type="entry name" value="COMT_C"/>
</dbReference>
<keyword evidence="1" id="KW-0489">Methyltransferase</keyword>
<evidence type="ECO:0000256" key="2">
    <source>
        <dbReference type="ARBA" id="ARBA00022679"/>
    </source>
</evidence>
<organism evidence="6">
    <name type="scientific">Penicillium steckii</name>
    <dbReference type="NCBI Taxonomy" id="303698"/>
    <lineage>
        <taxon>Eukaryota</taxon>
        <taxon>Fungi</taxon>
        <taxon>Dikarya</taxon>
        <taxon>Ascomycota</taxon>
        <taxon>Pezizomycotina</taxon>
        <taxon>Eurotiomycetes</taxon>
        <taxon>Eurotiomycetidae</taxon>
        <taxon>Eurotiales</taxon>
        <taxon>Aspergillaceae</taxon>
        <taxon>Penicillium</taxon>
    </lineage>
</organism>
<dbReference type="InterPro" id="IPR029063">
    <property type="entry name" value="SAM-dependent_MTases_sf"/>
</dbReference>
<dbReference type="GO" id="GO:0008171">
    <property type="term" value="F:O-methyltransferase activity"/>
    <property type="evidence" value="ECO:0007669"/>
    <property type="project" value="InterPro"/>
</dbReference>
<dbReference type="InterPro" id="IPR036390">
    <property type="entry name" value="WH_DNA-bd_sf"/>
</dbReference>
<dbReference type="GO" id="GO:0046983">
    <property type="term" value="F:protein dimerization activity"/>
    <property type="evidence" value="ECO:0007669"/>
    <property type="project" value="InterPro"/>
</dbReference>
<gene>
    <name evidence="6" type="primary">PenM</name>
</gene>
<dbReference type="PROSITE" id="PS51683">
    <property type="entry name" value="SAM_OMT_II"/>
    <property type="match status" value="1"/>
</dbReference>
<protein>
    <submittedName>
        <fullName evidence="6">PenM</fullName>
    </submittedName>
</protein>
<evidence type="ECO:0000259" key="4">
    <source>
        <dbReference type="Pfam" id="PF00891"/>
    </source>
</evidence>
<dbReference type="Pfam" id="PF00891">
    <property type="entry name" value="Methyltransf_2"/>
    <property type="match status" value="1"/>
</dbReference>
<keyword evidence="3" id="KW-0949">S-adenosyl-L-methionine</keyword>
<dbReference type="Gene3D" id="1.10.10.10">
    <property type="entry name" value="Winged helix-like DNA-binding domain superfamily/Winged helix DNA-binding domain"/>
    <property type="match status" value="1"/>
</dbReference>
<accession>A0A7T1X1Z9</accession>
<name>A0A7T1X1Z9_9EURO</name>
<feature type="domain" description="O-methyltransferase C-terminal" evidence="4">
    <location>
        <begin position="253"/>
        <end position="408"/>
    </location>
</feature>
<evidence type="ECO:0000256" key="1">
    <source>
        <dbReference type="ARBA" id="ARBA00022603"/>
    </source>
</evidence>
<dbReference type="EMBL" id="MT489695">
    <property type="protein sequence ID" value="QPP19383.1"/>
    <property type="molecule type" value="Genomic_DNA"/>
</dbReference>